<reference evidence="1 2" key="1">
    <citation type="journal article" date="2022" name="Genome Biol. Evol.">
        <title>The Spruce Budworm Genome: Reconstructing the Evolutionary History of Antifreeze Proteins.</title>
        <authorList>
            <person name="Beliveau C."/>
            <person name="Gagne P."/>
            <person name="Picq S."/>
            <person name="Vernygora O."/>
            <person name="Keeling C.I."/>
            <person name="Pinkney K."/>
            <person name="Doucet D."/>
            <person name="Wen F."/>
            <person name="Johnston J.S."/>
            <person name="Maaroufi H."/>
            <person name="Boyle B."/>
            <person name="Laroche J."/>
            <person name="Dewar K."/>
            <person name="Juretic N."/>
            <person name="Blackburn G."/>
            <person name="Nisole A."/>
            <person name="Brunet B."/>
            <person name="Brandao M."/>
            <person name="Lumley L."/>
            <person name="Duan J."/>
            <person name="Quan G."/>
            <person name="Lucarotti C.J."/>
            <person name="Roe A.D."/>
            <person name="Sperling F.A.H."/>
            <person name="Levesque R.C."/>
            <person name="Cusson M."/>
        </authorList>
    </citation>
    <scope>NUCLEOTIDE SEQUENCE [LARGE SCALE GENOMIC DNA]</scope>
    <source>
        <strain evidence="1">Glfc:IPQL:Cfum</strain>
    </source>
</reference>
<evidence type="ECO:0000313" key="2">
    <source>
        <dbReference type="Proteomes" id="UP001064048"/>
    </source>
</evidence>
<dbReference type="Proteomes" id="UP001064048">
    <property type="component" value="Chromosome 2"/>
</dbReference>
<dbReference type="EMBL" id="CM046102">
    <property type="protein sequence ID" value="KAI8440384.1"/>
    <property type="molecule type" value="Genomic_DNA"/>
</dbReference>
<organism evidence="1 2">
    <name type="scientific">Choristoneura fumiferana</name>
    <name type="common">Spruce budworm moth</name>
    <name type="synonym">Archips fumiferana</name>
    <dbReference type="NCBI Taxonomy" id="7141"/>
    <lineage>
        <taxon>Eukaryota</taxon>
        <taxon>Metazoa</taxon>
        <taxon>Ecdysozoa</taxon>
        <taxon>Arthropoda</taxon>
        <taxon>Hexapoda</taxon>
        <taxon>Insecta</taxon>
        <taxon>Pterygota</taxon>
        <taxon>Neoptera</taxon>
        <taxon>Endopterygota</taxon>
        <taxon>Lepidoptera</taxon>
        <taxon>Glossata</taxon>
        <taxon>Ditrysia</taxon>
        <taxon>Tortricoidea</taxon>
        <taxon>Tortricidae</taxon>
        <taxon>Tortricinae</taxon>
        <taxon>Choristoneura</taxon>
    </lineage>
</organism>
<accession>A0ACC0KVI9</accession>
<evidence type="ECO:0000313" key="1">
    <source>
        <dbReference type="EMBL" id="KAI8440384.1"/>
    </source>
</evidence>
<keyword evidence="2" id="KW-1185">Reference proteome</keyword>
<proteinExistence type="predicted"/>
<comment type="caution">
    <text evidence="1">The sequence shown here is derived from an EMBL/GenBank/DDBJ whole genome shotgun (WGS) entry which is preliminary data.</text>
</comment>
<name>A0ACC0KVI9_CHOFU</name>
<sequence length="143" mass="16182">MFLVIESTVVGLKTKLVPILASVTLMLWMVFYFIQLTVVAFACDWFSKQVQCTKRLILRALAVYYEDKEDKVRKAAWEMLQLIEFEKPIFSVCGIVVLDKSLPFKLIGNKSEPSLPVGVVKGDKGLNVRVAAALKKVVMKVHY</sequence>
<gene>
    <name evidence="1" type="ORF">MSG28_001712</name>
</gene>
<protein>
    <submittedName>
        <fullName evidence="1">Uncharacterized protein</fullName>
    </submittedName>
</protein>